<accession>A0A9P1DGH8</accession>
<name>A0A9P1DGH8_9DINO</name>
<keyword evidence="5" id="KW-0677">Repeat</keyword>
<dbReference type="PROSITE" id="PS51450">
    <property type="entry name" value="LRR"/>
    <property type="match status" value="1"/>
</dbReference>
<dbReference type="Gene3D" id="3.80.10.10">
    <property type="entry name" value="Ribonuclease Inhibitor"/>
    <property type="match status" value="1"/>
</dbReference>
<proteinExistence type="predicted"/>
<evidence type="ECO:0000313" key="7">
    <source>
        <dbReference type="EMBL" id="CAL1161583.1"/>
    </source>
</evidence>
<evidence type="ECO:0000256" key="3">
    <source>
        <dbReference type="ARBA" id="ARBA00022490"/>
    </source>
</evidence>
<evidence type="ECO:0000256" key="5">
    <source>
        <dbReference type="ARBA" id="ARBA00022737"/>
    </source>
</evidence>
<reference evidence="7" key="2">
    <citation type="submission" date="2024-04" db="EMBL/GenBank/DDBJ databases">
        <authorList>
            <person name="Chen Y."/>
            <person name="Shah S."/>
            <person name="Dougan E. K."/>
            <person name="Thang M."/>
            <person name="Chan C."/>
        </authorList>
    </citation>
    <scope>NUCLEOTIDE SEQUENCE [LARGE SCALE GENOMIC DNA]</scope>
</reference>
<dbReference type="Proteomes" id="UP001152797">
    <property type="component" value="Unassembled WGS sequence"/>
</dbReference>
<dbReference type="PANTHER" id="PTHR46545:SF1">
    <property type="entry name" value="LEUCINE-RICH REPEAT-CONTAINING PROTEIN 51"/>
    <property type="match status" value="1"/>
</dbReference>
<keyword evidence="8" id="KW-1185">Reference proteome</keyword>
<dbReference type="AlphaFoldDB" id="A0A9P1DGH8"/>
<keyword evidence="3" id="KW-0963">Cytoplasm</keyword>
<evidence type="ECO:0000313" key="8">
    <source>
        <dbReference type="Proteomes" id="UP001152797"/>
    </source>
</evidence>
<sequence length="207" mass="23161">MAYTAFSSLPGLRYGVVSDLRTHCLMNGLATQAVLVPGTDCAFGELRAATGRLPKTEKLLLVVKLNNNMLETLNGLEAALESAMYSPLQNLQWLDVSFNSLSSVDAELLKFVQLKALYLHGNCIAKFGSIQRLQKLPKLLSLTINGNPIQSNRIYRTYILGVVPQIRALDHTSVTSEEANEAASWYRGHVRRMEVRKEQLRELRDQE</sequence>
<organism evidence="6">
    <name type="scientific">Cladocopium goreaui</name>
    <dbReference type="NCBI Taxonomy" id="2562237"/>
    <lineage>
        <taxon>Eukaryota</taxon>
        <taxon>Sar</taxon>
        <taxon>Alveolata</taxon>
        <taxon>Dinophyceae</taxon>
        <taxon>Suessiales</taxon>
        <taxon>Symbiodiniaceae</taxon>
        <taxon>Cladocopium</taxon>
    </lineage>
</organism>
<dbReference type="GO" id="GO:0005737">
    <property type="term" value="C:cytoplasm"/>
    <property type="evidence" value="ECO:0007669"/>
    <property type="project" value="UniProtKB-SubCell"/>
</dbReference>
<dbReference type="EMBL" id="CAMXCT030004223">
    <property type="protein sequence ID" value="CAL4795520.1"/>
    <property type="molecule type" value="Genomic_DNA"/>
</dbReference>
<evidence type="ECO:0000256" key="2">
    <source>
        <dbReference type="ARBA" id="ARBA00014223"/>
    </source>
</evidence>
<dbReference type="EMBL" id="CAMXCT020004223">
    <property type="protein sequence ID" value="CAL1161583.1"/>
    <property type="molecule type" value="Genomic_DNA"/>
</dbReference>
<evidence type="ECO:0000313" key="6">
    <source>
        <dbReference type="EMBL" id="CAI4008208.1"/>
    </source>
</evidence>
<protein>
    <recommendedName>
        <fullName evidence="2">Leucine-rich repeat-containing protein 51</fullName>
    </recommendedName>
</protein>
<gene>
    <name evidence="6" type="ORF">C1SCF055_LOCUS33670</name>
</gene>
<dbReference type="PANTHER" id="PTHR46545">
    <property type="entry name" value="LEUCINE-RICH REPEAT-CONTAINING PROTEIN 51"/>
    <property type="match status" value="1"/>
</dbReference>
<dbReference type="InterPro" id="IPR032675">
    <property type="entry name" value="LRR_dom_sf"/>
</dbReference>
<evidence type="ECO:0000256" key="1">
    <source>
        <dbReference type="ARBA" id="ARBA00004496"/>
    </source>
</evidence>
<dbReference type="OrthoDB" id="676979at2759"/>
<dbReference type="Pfam" id="PF14580">
    <property type="entry name" value="LRR_9"/>
    <property type="match status" value="1"/>
</dbReference>
<reference evidence="6" key="1">
    <citation type="submission" date="2022-10" db="EMBL/GenBank/DDBJ databases">
        <authorList>
            <person name="Chen Y."/>
            <person name="Dougan E. K."/>
            <person name="Chan C."/>
            <person name="Rhodes N."/>
            <person name="Thang M."/>
        </authorList>
    </citation>
    <scope>NUCLEOTIDE SEQUENCE</scope>
</reference>
<comment type="caution">
    <text evidence="6">The sequence shown here is derived from an EMBL/GenBank/DDBJ whole genome shotgun (WGS) entry which is preliminary data.</text>
</comment>
<comment type="subcellular location">
    <subcellularLocation>
        <location evidence="1">Cytoplasm</location>
    </subcellularLocation>
</comment>
<dbReference type="InterPro" id="IPR001611">
    <property type="entry name" value="Leu-rich_rpt"/>
</dbReference>
<evidence type="ECO:0000256" key="4">
    <source>
        <dbReference type="ARBA" id="ARBA00022614"/>
    </source>
</evidence>
<dbReference type="SUPFAM" id="SSF52058">
    <property type="entry name" value="L domain-like"/>
    <property type="match status" value="1"/>
</dbReference>
<dbReference type="EMBL" id="CAMXCT010004223">
    <property type="protein sequence ID" value="CAI4008208.1"/>
    <property type="molecule type" value="Genomic_DNA"/>
</dbReference>
<keyword evidence="4" id="KW-0433">Leucine-rich repeat</keyword>